<dbReference type="Pfam" id="PF07045">
    <property type="entry name" value="DUF1330"/>
    <property type="match status" value="1"/>
</dbReference>
<keyword evidence="3" id="KW-1185">Reference proteome</keyword>
<dbReference type="Proteomes" id="UP000292781">
    <property type="component" value="Unassembled WGS sequence"/>
</dbReference>
<dbReference type="InterPro" id="IPR010753">
    <property type="entry name" value="DUF1330"/>
</dbReference>
<sequence length="95" mass="10467">MSVWFSATLRIHDSRGYDAYLAGTDEALAGTGGVVEAVDDGVTVLEGRPADGRRVLIRFPDEAAFRAWYDGPLYRRLRELRFAAAEGEAVLIHGR</sequence>
<dbReference type="RefSeq" id="WP_131309231.1">
    <property type="nucleotide sequence ID" value="NZ_SJFN01000013.1"/>
</dbReference>
<protein>
    <submittedName>
        <fullName evidence="2">DUF1330 domain-containing protein</fullName>
    </submittedName>
</protein>
<proteinExistence type="predicted"/>
<evidence type="ECO:0000259" key="1">
    <source>
        <dbReference type="Pfam" id="PF07045"/>
    </source>
</evidence>
<evidence type="ECO:0000313" key="3">
    <source>
        <dbReference type="Proteomes" id="UP000292781"/>
    </source>
</evidence>
<evidence type="ECO:0000313" key="2">
    <source>
        <dbReference type="EMBL" id="TBW37985.1"/>
    </source>
</evidence>
<feature type="domain" description="DUF1330" evidence="1">
    <location>
        <begin position="7"/>
        <end position="94"/>
    </location>
</feature>
<organism evidence="2 3">
    <name type="scientific">Siculibacillus lacustris</name>
    <dbReference type="NCBI Taxonomy" id="1549641"/>
    <lineage>
        <taxon>Bacteria</taxon>
        <taxon>Pseudomonadati</taxon>
        <taxon>Pseudomonadota</taxon>
        <taxon>Alphaproteobacteria</taxon>
        <taxon>Hyphomicrobiales</taxon>
        <taxon>Ancalomicrobiaceae</taxon>
        <taxon>Siculibacillus</taxon>
    </lineage>
</organism>
<comment type="caution">
    <text evidence="2">The sequence shown here is derived from an EMBL/GenBank/DDBJ whole genome shotgun (WGS) entry which is preliminary data.</text>
</comment>
<dbReference type="InterPro" id="IPR011008">
    <property type="entry name" value="Dimeric_a/b-barrel"/>
</dbReference>
<gene>
    <name evidence="2" type="ORF">EYW49_10250</name>
</gene>
<dbReference type="OrthoDB" id="9806380at2"/>
<dbReference type="Gene3D" id="3.30.70.100">
    <property type="match status" value="1"/>
</dbReference>
<accession>A0A4V2KTN4</accession>
<dbReference type="EMBL" id="SJFN01000013">
    <property type="protein sequence ID" value="TBW37985.1"/>
    <property type="molecule type" value="Genomic_DNA"/>
</dbReference>
<reference evidence="2 3" key="1">
    <citation type="submission" date="2019-02" db="EMBL/GenBank/DDBJ databases">
        <title>Siculibacillus lacustris gen. nov., sp. nov., a new rosette-forming bacterium isolated from a freshwater crater lake (Lake St. Ana, Romania).</title>
        <authorList>
            <person name="Felfoldi T."/>
            <person name="Marton Z."/>
            <person name="Szabo A."/>
            <person name="Mentes A."/>
            <person name="Boka K."/>
            <person name="Marialigeti K."/>
            <person name="Mathe I."/>
            <person name="Koncz M."/>
            <person name="Schumann P."/>
            <person name="Toth E."/>
        </authorList>
    </citation>
    <scope>NUCLEOTIDE SEQUENCE [LARGE SCALE GENOMIC DNA]</scope>
    <source>
        <strain evidence="2 3">SA-279</strain>
    </source>
</reference>
<name>A0A4V2KTN4_9HYPH</name>
<dbReference type="AlphaFoldDB" id="A0A4V2KTN4"/>
<dbReference type="SUPFAM" id="SSF54909">
    <property type="entry name" value="Dimeric alpha+beta barrel"/>
    <property type="match status" value="1"/>
</dbReference>